<dbReference type="Proteomes" id="UP001079535">
    <property type="component" value="Unassembled WGS sequence"/>
</dbReference>
<evidence type="ECO:0000313" key="10">
    <source>
        <dbReference type="Proteomes" id="UP000235093"/>
    </source>
</evidence>
<dbReference type="EMBL" id="NIHT01000033">
    <property type="protein sequence ID" value="PLT71521.1"/>
    <property type="molecule type" value="Genomic_DNA"/>
</dbReference>
<dbReference type="EMBL" id="JAAIRY010000029">
    <property type="protein sequence ID" value="NSI66259.1"/>
    <property type="molecule type" value="Genomic_DNA"/>
</dbReference>
<dbReference type="RefSeq" id="WP_009245074.1">
    <property type="nucleotide sequence ID" value="NZ_AP031447.1"/>
</dbReference>
<evidence type="ECO:0000313" key="3">
    <source>
        <dbReference type="EMBL" id="MCB5493301.1"/>
    </source>
</evidence>
<dbReference type="Proteomes" id="UP001297422">
    <property type="component" value="Unassembled WGS sequence"/>
</dbReference>
<keyword evidence="1" id="KW-0704">Schiff base</keyword>
<accession>A0A2N5PDK0</accession>
<comment type="function">
    <text evidence="1">Involved in phosphonate degradation.</text>
</comment>
<proteinExistence type="inferred from homology"/>
<feature type="active site" description="Schiff-base intermediate with substrate" evidence="1">
    <location>
        <position position="51"/>
    </location>
</feature>
<dbReference type="Proteomes" id="UP000235093">
    <property type="component" value="Unassembled WGS sequence"/>
</dbReference>
<dbReference type="AlphaFoldDB" id="A0A2N5PDK0"/>
<protein>
    <recommendedName>
        <fullName evidence="1">Phosphonoacetaldehyde hydrolase</fullName>
        <shortName evidence="1">Phosphonatase</shortName>
        <ecNumber evidence="1">3.11.1.1</ecNumber>
    </recommendedName>
    <alternativeName>
        <fullName evidence="1">Phosphonoacetaldehyde phosphonohydrolase</fullName>
    </alternativeName>
</protein>
<organism evidence="4 11">
    <name type="scientific">Mediterraneibacter gnavus</name>
    <name type="common">Ruminococcus gnavus</name>
    <dbReference type="NCBI Taxonomy" id="33038"/>
    <lineage>
        <taxon>Bacteria</taxon>
        <taxon>Bacillati</taxon>
        <taxon>Bacillota</taxon>
        <taxon>Clostridia</taxon>
        <taxon>Lachnospirales</taxon>
        <taxon>Lachnospiraceae</taxon>
        <taxon>Mediterraneibacter</taxon>
    </lineage>
</organism>
<dbReference type="Gene3D" id="1.10.150.240">
    <property type="entry name" value="Putative phosphatase, domain 2"/>
    <property type="match status" value="1"/>
</dbReference>
<dbReference type="EMBL" id="JAJBNC010000007">
    <property type="protein sequence ID" value="MCB5493301.1"/>
    <property type="molecule type" value="Genomic_DNA"/>
</dbReference>
<feature type="coiled-coil region" evidence="2">
    <location>
        <begin position="210"/>
        <end position="242"/>
    </location>
</feature>
<dbReference type="SFLD" id="SFLDG01135">
    <property type="entry name" value="C1.5.6:_HAD__Beta-PGM__Phospha"/>
    <property type="match status" value="1"/>
</dbReference>
<gene>
    <name evidence="1" type="primary">phnX</name>
    <name evidence="9" type="ORF">CDL23_14770</name>
    <name evidence="8" type="ORF">G4981_13430</name>
    <name evidence="7" type="ORF">G4993_15640</name>
    <name evidence="3" type="ORF">LIQ10_06015</name>
    <name evidence="5" type="ORF">OZZ16_13495</name>
    <name evidence="4" type="ORF">OZZ17_16075</name>
    <name evidence="6" type="ORF">PNW85_11790</name>
</gene>
<feature type="binding site" evidence="1">
    <location>
        <position position="10"/>
    </location>
    <ligand>
        <name>Mg(2+)</name>
        <dbReference type="ChEBI" id="CHEBI:18420"/>
    </ligand>
</feature>
<feature type="binding site" evidence="1">
    <location>
        <position position="185"/>
    </location>
    <ligand>
        <name>Mg(2+)</name>
        <dbReference type="ChEBI" id="CHEBI:18420"/>
    </ligand>
</feature>
<reference evidence="7" key="2">
    <citation type="journal article" date="2020" name="Cell Host Microbe">
        <title>Functional and Genomic Variation between Human-Derived Isolates of Lachnospiraceae Reveals Inter- and Intra-Species Diversity.</title>
        <authorList>
            <person name="Sorbara M.T."/>
            <person name="Littmann E.R."/>
            <person name="Fontana E."/>
            <person name="Moody T.U."/>
            <person name="Kohout C.E."/>
            <person name="Gjonbalaj M."/>
            <person name="Eaton V."/>
            <person name="Seok R."/>
            <person name="Leiner I.M."/>
            <person name="Pamer E.G."/>
        </authorList>
    </citation>
    <scope>NUCLEOTIDE SEQUENCE</scope>
    <source>
        <strain evidence="8">MSK.11.9</strain>
        <strain evidence="7">MSK.15.32</strain>
    </source>
</reference>
<dbReference type="EC" id="3.11.1.1" evidence="1"/>
<reference evidence="9 10" key="1">
    <citation type="journal article" date="2017" name="Genome Med.">
        <title>A novel Ruminococcus gnavus clade enriched in inflammatory bowel disease patients.</title>
        <authorList>
            <person name="Hall A.B."/>
            <person name="Yassour M."/>
            <person name="Sauk J."/>
            <person name="Garner A."/>
            <person name="Jiang X."/>
            <person name="Arthur T."/>
            <person name="Lagoudas G.K."/>
            <person name="Vatanen T."/>
            <person name="Fornelos N."/>
            <person name="Wilson R."/>
            <person name="Bertha M."/>
            <person name="Cohen M."/>
            <person name="Garber J."/>
            <person name="Khalili H."/>
            <person name="Gevers D."/>
            <person name="Ananthakrishnan A.N."/>
            <person name="Kugathasan S."/>
            <person name="Lander E.S."/>
            <person name="Blainey P."/>
            <person name="Vlamakis H."/>
            <person name="Xavier R.J."/>
            <person name="Huttenhower C."/>
        </authorList>
    </citation>
    <scope>NUCLEOTIDE SEQUENCE [LARGE SCALE GENOMIC DNA]</scope>
    <source>
        <strain evidence="9 10">RJX1125</strain>
    </source>
</reference>
<dbReference type="PANTHER" id="PTHR43434:SF19">
    <property type="entry name" value="PHOSPHONOACETALDEHYDE HYDROLASE"/>
    <property type="match status" value="1"/>
</dbReference>
<dbReference type="EMBL" id="JAQMLA010000034">
    <property type="protein sequence ID" value="MDB8687343.1"/>
    <property type="molecule type" value="Genomic_DNA"/>
</dbReference>
<evidence type="ECO:0000256" key="2">
    <source>
        <dbReference type="SAM" id="Coils"/>
    </source>
</evidence>
<comment type="caution">
    <text evidence="4">The sequence shown here is derived from an EMBL/GenBank/DDBJ whole genome shotgun (WGS) entry which is preliminary data.</text>
</comment>
<evidence type="ECO:0000313" key="6">
    <source>
        <dbReference type="EMBL" id="MDB8687343.1"/>
    </source>
</evidence>
<dbReference type="GO" id="GO:0008967">
    <property type="term" value="F:phosphoglycolate phosphatase activity"/>
    <property type="evidence" value="ECO:0007669"/>
    <property type="project" value="TreeGrafter"/>
</dbReference>
<evidence type="ECO:0000313" key="11">
    <source>
        <dbReference type="Proteomes" id="UP001079535"/>
    </source>
</evidence>
<dbReference type="SUPFAM" id="SSF56784">
    <property type="entry name" value="HAD-like"/>
    <property type="match status" value="1"/>
</dbReference>
<dbReference type="PANTHER" id="PTHR43434">
    <property type="entry name" value="PHOSPHOGLYCOLATE PHOSPHATASE"/>
    <property type="match status" value="1"/>
</dbReference>
<dbReference type="GO" id="GO:0019700">
    <property type="term" value="P:organic phosphonate catabolic process"/>
    <property type="evidence" value="ECO:0007669"/>
    <property type="project" value="InterPro"/>
</dbReference>
<dbReference type="CDD" id="cd02586">
    <property type="entry name" value="HAD_PHN"/>
    <property type="match status" value="1"/>
</dbReference>
<dbReference type="Pfam" id="PF00702">
    <property type="entry name" value="Hydrolase"/>
    <property type="match status" value="1"/>
</dbReference>
<reference evidence="4" key="5">
    <citation type="submission" date="2022-11" db="EMBL/GenBank/DDBJ databases">
        <title>Temperate bacteriophages infecting mucin-degrading bacterium Ruminococcus gnavus from the human gut.</title>
        <authorList>
            <person name="Buttimer C."/>
        </authorList>
    </citation>
    <scope>NUCLEOTIDE SEQUENCE</scope>
    <source>
        <strain evidence="4">CCUG 49994</strain>
        <strain evidence="5">CCUG 52279</strain>
    </source>
</reference>
<dbReference type="STRING" id="33038.GCA_900067245_01275"/>
<reference evidence="6" key="6">
    <citation type="submission" date="2023-01" db="EMBL/GenBank/DDBJ databases">
        <title>Human gut microbiome strain richness.</title>
        <authorList>
            <person name="Chen-Liaw A."/>
        </authorList>
    </citation>
    <scope>NUCLEOTIDE SEQUENCE</scope>
    <source>
        <strain evidence="6">RTP21484st1_H11_RTP21484_190118</strain>
    </source>
</reference>
<sequence length="255" mass="28864">MRNVEAVIFDWAGTTVDYGCFAPVQAFVEVFKHFGIEPTMQEVREPMGMLKIDHIRTMLHMPRIQKLWEEKYGQASTEEDVEKLYGLFEEKLMSILDRFAQPKPYVLEVVKELRARGIKIGSTTGYTDDMMAVVAPKAKEAGYEPDTWFSPDSVGHVGRPYPYMIFQNMEALHVSSVEHVVKVGDTVSDILEGKHAGVFTVGVVEGSSEMGLTEEEYDALTQEKKEEKIEEVRQRFQKAGADAVILHMGELLKLL</sequence>
<dbReference type="SFLD" id="SFLDS00003">
    <property type="entry name" value="Haloacid_Dehalogenase"/>
    <property type="match status" value="1"/>
</dbReference>
<dbReference type="HAMAP" id="MF_01375">
    <property type="entry name" value="PhnX"/>
    <property type="match status" value="1"/>
</dbReference>
<dbReference type="GO" id="GO:0006281">
    <property type="term" value="P:DNA repair"/>
    <property type="evidence" value="ECO:0007669"/>
    <property type="project" value="TreeGrafter"/>
</dbReference>
<keyword evidence="2" id="KW-0175">Coiled coil</keyword>
<evidence type="ECO:0000313" key="8">
    <source>
        <dbReference type="EMBL" id="NSI66259.1"/>
    </source>
</evidence>
<dbReference type="GO" id="GO:0000287">
    <property type="term" value="F:magnesium ion binding"/>
    <property type="evidence" value="ECO:0007669"/>
    <property type="project" value="UniProtKB-UniRule"/>
</dbReference>
<dbReference type="NCBIfam" id="TIGR01422">
    <property type="entry name" value="phosphonatase"/>
    <property type="match status" value="1"/>
</dbReference>
<dbReference type="InterPro" id="IPR036412">
    <property type="entry name" value="HAD-like_sf"/>
</dbReference>
<dbReference type="Gene3D" id="3.40.50.1000">
    <property type="entry name" value="HAD superfamily/HAD-like"/>
    <property type="match status" value="1"/>
</dbReference>
<evidence type="ECO:0000313" key="7">
    <source>
        <dbReference type="EMBL" id="NSI59810.1"/>
    </source>
</evidence>
<name>A0A2N5PDK0_MEDGN</name>
<evidence type="ECO:0000256" key="1">
    <source>
        <dbReference type="HAMAP-Rule" id="MF_01375"/>
    </source>
</evidence>
<dbReference type="SFLD" id="SFLDG01129">
    <property type="entry name" value="C1.5:_HAD__Beta-PGM__Phosphata"/>
    <property type="match status" value="1"/>
</dbReference>
<dbReference type="GO" id="GO:0050194">
    <property type="term" value="F:phosphonoacetaldehyde hydrolase activity"/>
    <property type="evidence" value="ECO:0007669"/>
    <property type="project" value="UniProtKB-UniRule"/>
</dbReference>
<dbReference type="Proteomes" id="UP001212160">
    <property type="component" value="Unassembled WGS sequence"/>
</dbReference>
<evidence type="ECO:0000313" key="5">
    <source>
        <dbReference type="EMBL" id="MCZ0690893.1"/>
    </source>
</evidence>
<feature type="active site" description="Nucleophile" evidence="1">
    <location>
        <position position="10"/>
    </location>
</feature>
<dbReference type="Proteomes" id="UP001296581">
    <property type="component" value="Unassembled WGS sequence"/>
</dbReference>
<dbReference type="EMBL" id="JAPRBD010000025">
    <property type="protein sequence ID" value="MCZ0690893.1"/>
    <property type="molecule type" value="Genomic_DNA"/>
</dbReference>
<feature type="binding site" evidence="1">
    <location>
        <position position="12"/>
    </location>
    <ligand>
        <name>Mg(2+)</name>
        <dbReference type="ChEBI" id="CHEBI:18420"/>
    </ligand>
</feature>
<keyword evidence="1" id="KW-0460">Magnesium</keyword>
<keyword evidence="1 4" id="KW-0378">Hydrolase</keyword>
<dbReference type="Proteomes" id="UP001296580">
    <property type="component" value="Unassembled WGS sequence"/>
</dbReference>
<reference evidence="7" key="3">
    <citation type="submission" date="2020-02" db="EMBL/GenBank/DDBJ databases">
        <authorList>
            <person name="Littmann E."/>
            <person name="Sorbara M."/>
        </authorList>
    </citation>
    <scope>NUCLEOTIDE SEQUENCE</scope>
    <source>
        <strain evidence="8">MSK.11.9</strain>
        <strain evidence="7">MSK.15.32</strain>
    </source>
</reference>
<dbReference type="GO" id="GO:0005829">
    <property type="term" value="C:cytosol"/>
    <property type="evidence" value="ECO:0007669"/>
    <property type="project" value="TreeGrafter"/>
</dbReference>
<comment type="cofactor">
    <cofactor evidence="1">
        <name>Mg(2+)</name>
        <dbReference type="ChEBI" id="CHEBI:18420"/>
    </cofactor>
    <text evidence="1">Binds 1 Mg(2+) ion per subunit.</text>
</comment>
<comment type="catalytic activity">
    <reaction evidence="1">
        <text>phosphonoacetaldehyde + H2O = acetaldehyde + phosphate + H(+)</text>
        <dbReference type="Rhea" id="RHEA:18905"/>
        <dbReference type="ChEBI" id="CHEBI:15343"/>
        <dbReference type="ChEBI" id="CHEBI:15377"/>
        <dbReference type="ChEBI" id="CHEBI:15378"/>
        <dbReference type="ChEBI" id="CHEBI:43474"/>
        <dbReference type="ChEBI" id="CHEBI:58383"/>
        <dbReference type="EC" id="3.11.1.1"/>
    </reaction>
</comment>
<dbReference type="InterPro" id="IPR023214">
    <property type="entry name" value="HAD_sf"/>
</dbReference>
<dbReference type="Proteomes" id="UP001076974">
    <property type="component" value="Unassembled WGS sequence"/>
</dbReference>
<reference evidence="3" key="4">
    <citation type="submission" date="2021-10" db="EMBL/GenBank/DDBJ databases">
        <title>Collection of gut derived symbiotic bacterial strains cultured from healthy donors.</title>
        <authorList>
            <person name="Lin H."/>
            <person name="Littmann E."/>
            <person name="Claire K."/>
            <person name="Pamer E."/>
        </authorList>
    </citation>
    <scope>NUCLEOTIDE SEQUENCE</scope>
    <source>
        <strain evidence="3">MSK.23.4</strain>
    </source>
</reference>
<dbReference type="InterPro" id="IPR006323">
    <property type="entry name" value="Phosphonoacetald_hydro"/>
</dbReference>
<dbReference type="InterPro" id="IPR023198">
    <property type="entry name" value="PGP-like_dom2"/>
</dbReference>
<dbReference type="EMBL" id="JAAIRV010000045">
    <property type="protein sequence ID" value="NSI59810.1"/>
    <property type="molecule type" value="Genomic_DNA"/>
</dbReference>
<evidence type="ECO:0000313" key="9">
    <source>
        <dbReference type="EMBL" id="PLT71521.1"/>
    </source>
</evidence>
<dbReference type="InterPro" id="IPR050155">
    <property type="entry name" value="HAD-like_hydrolase_sf"/>
</dbReference>
<keyword evidence="1" id="KW-0479">Metal-binding</keyword>
<evidence type="ECO:0000313" key="4">
    <source>
        <dbReference type="EMBL" id="MCZ0669020.1"/>
    </source>
</evidence>
<comment type="subunit">
    <text evidence="1">Homodimer.</text>
</comment>
<dbReference type="EMBL" id="JAPRAY010000029">
    <property type="protein sequence ID" value="MCZ0669020.1"/>
    <property type="molecule type" value="Genomic_DNA"/>
</dbReference>
<comment type="similarity">
    <text evidence="1">Belongs to the HAD-like hydrolase superfamily. PhnX family.</text>
</comment>